<dbReference type="AlphaFoldDB" id="A0A0N4VWX2"/>
<evidence type="ECO:0000256" key="4">
    <source>
        <dbReference type="ARBA" id="ARBA00022833"/>
    </source>
</evidence>
<keyword evidence="6" id="KW-0378">Hydrolase</keyword>
<dbReference type="Pfam" id="PF01434">
    <property type="entry name" value="Peptidase_M41"/>
    <property type="match status" value="1"/>
</dbReference>
<evidence type="ECO:0000256" key="1">
    <source>
        <dbReference type="ARBA" id="ARBA00001947"/>
    </source>
</evidence>
<keyword evidence="6" id="KW-0482">Metalloprotease</keyword>
<evidence type="ECO:0000256" key="3">
    <source>
        <dbReference type="ARBA" id="ARBA00022741"/>
    </source>
</evidence>
<name>A0A0N4VWX2_HAEPC</name>
<keyword evidence="6" id="KW-0645">Protease</keyword>
<dbReference type="PANTHER" id="PTHR43655">
    <property type="entry name" value="ATP-DEPENDENT PROTEASE"/>
    <property type="match status" value="1"/>
</dbReference>
<dbReference type="GO" id="GO:0005524">
    <property type="term" value="F:ATP binding"/>
    <property type="evidence" value="ECO:0007669"/>
    <property type="project" value="UniProtKB-KW"/>
</dbReference>
<dbReference type="GO" id="GO:0004176">
    <property type="term" value="F:ATP-dependent peptidase activity"/>
    <property type="evidence" value="ECO:0007669"/>
    <property type="project" value="InterPro"/>
</dbReference>
<dbReference type="WBParaSite" id="HPLM_0000179201-mRNA-1">
    <property type="protein sequence ID" value="HPLM_0000179201-mRNA-1"/>
    <property type="gene ID" value="HPLM_0000179201"/>
</dbReference>
<protein>
    <submittedName>
        <fullName evidence="8">Peptidase_M41 domain-containing protein</fullName>
    </submittedName>
</protein>
<keyword evidence="2" id="KW-0479">Metal-binding</keyword>
<keyword evidence="4" id="KW-0862">Zinc</keyword>
<dbReference type="InterPro" id="IPR050928">
    <property type="entry name" value="ATP-dep_Zn_Metalloprotease"/>
</dbReference>
<proteinExistence type="predicted"/>
<evidence type="ECO:0000256" key="2">
    <source>
        <dbReference type="ARBA" id="ARBA00022723"/>
    </source>
</evidence>
<dbReference type="GO" id="GO:0046872">
    <property type="term" value="F:metal ion binding"/>
    <property type="evidence" value="ECO:0007669"/>
    <property type="project" value="UniProtKB-KW"/>
</dbReference>
<dbReference type="GO" id="GO:0005745">
    <property type="term" value="C:m-AAA complex"/>
    <property type="evidence" value="ECO:0007669"/>
    <property type="project" value="TreeGrafter"/>
</dbReference>
<dbReference type="SUPFAM" id="SSF140990">
    <property type="entry name" value="FtsH protease domain-like"/>
    <property type="match status" value="1"/>
</dbReference>
<evidence type="ECO:0000313" key="8">
    <source>
        <dbReference type="WBParaSite" id="HPLM_0000179201-mRNA-1"/>
    </source>
</evidence>
<reference evidence="8" key="1">
    <citation type="submission" date="2017-02" db="UniProtKB">
        <authorList>
            <consortium name="WormBaseParasite"/>
        </authorList>
    </citation>
    <scope>IDENTIFICATION</scope>
</reference>
<feature type="domain" description="Peptidase M41" evidence="7">
    <location>
        <begin position="13"/>
        <end position="75"/>
    </location>
</feature>
<evidence type="ECO:0000259" key="7">
    <source>
        <dbReference type="Pfam" id="PF01434"/>
    </source>
</evidence>
<dbReference type="Gene3D" id="1.20.58.760">
    <property type="entry name" value="Peptidase M41"/>
    <property type="match status" value="1"/>
</dbReference>
<accession>A0A0N4VWX2</accession>
<keyword evidence="3" id="KW-0547">Nucleotide-binding</keyword>
<dbReference type="InterPro" id="IPR000642">
    <property type="entry name" value="Peptidase_M41"/>
</dbReference>
<keyword evidence="5" id="KW-0067">ATP-binding</keyword>
<comment type="cofactor">
    <cofactor evidence="1">
        <name>Zn(2+)</name>
        <dbReference type="ChEBI" id="CHEBI:29105"/>
    </cofactor>
</comment>
<sequence length="112" mass="12843">LRDFTAEDSSTSALIKMSDLSPQTAETIDREINQVLADSYQRAKDILVKHRREHQLLAEALLEYETLSAEEVKQVIAGKKIKRPNPAEVRRSTDSLHHNPLVRIHIFEEGRK</sequence>
<organism evidence="8">
    <name type="scientific">Haemonchus placei</name>
    <name type="common">Barber's pole worm</name>
    <dbReference type="NCBI Taxonomy" id="6290"/>
    <lineage>
        <taxon>Eukaryota</taxon>
        <taxon>Metazoa</taxon>
        <taxon>Ecdysozoa</taxon>
        <taxon>Nematoda</taxon>
        <taxon>Chromadorea</taxon>
        <taxon>Rhabditida</taxon>
        <taxon>Rhabditina</taxon>
        <taxon>Rhabditomorpha</taxon>
        <taxon>Strongyloidea</taxon>
        <taxon>Trichostrongylidae</taxon>
        <taxon>Haemonchus</taxon>
    </lineage>
</organism>
<dbReference type="PANTHER" id="PTHR43655:SF38">
    <property type="entry name" value="ATP-DEPENDENT ZINC METALLOPROTEASE YME1L"/>
    <property type="match status" value="1"/>
</dbReference>
<evidence type="ECO:0000256" key="5">
    <source>
        <dbReference type="ARBA" id="ARBA00022840"/>
    </source>
</evidence>
<dbReference type="GO" id="GO:0004222">
    <property type="term" value="F:metalloendopeptidase activity"/>
    <property type="evidence" value="ECO:0007669"/>
    <property type="project" value="InterPro"/>
</dbReference>
<dbReference type="InterPro" id="IPR037219">
    <property type="entry name" value="Peptidase_M41-like"/>
</dbReference>
<evidence type="ECO:0000256" key="6">
    <source>
        <dbReference type="ARBA" id="ARBA00023049"/>
    </source>
</evidence>
<dbReference type="GO" id="GO:0034982">
    <property type="term" value="P:mitochondrial protein processing"/>
    <property type="evidence" value="ECO:0007669"/>
    <property type="project" value="TreeGrafter"/>
</dbReference>